<organism evidence="2 3">
    <name type="scientific">Comamonas terrigena</name>
    <dbReference type="NCBI Taxonomy" id="32013"/>
    <lineage>
        <taxon>Bacteria</taxon>
        <taxon>Pseudomonadati</taxon>
        <taxon>Pseudomonadota</taxon>
        <taxon>Betaproteobacteria</taxon>
        <taxon>Burkholderiales</taxon>
        <taxon>Comamonadaceae</taxon>
        <taxon>Comamonas</taxon>
    </lineage>
</organism>
<dbReference type="EMBL" id="PDEA01000001">
    <property type="protein sequence ID" value="PEH89888.1"/>
    <property type="molecule type" value="Genomic_DNA"/>
</dbReference>
<reference evidence="3" key="1">
    <citation type="submission" date="2017-09" db="EMBL/GenBank/DDBJ databases">
        <title>FDA dAtabase for Regulatory Grade micrObial Sequences (FDA-ARGOS): Supporting development and validation of Infectious Disease Dx tests.</title>
        <authorList>
            <person name="Minogue T."/>
            <person name="Wolcott M."/>
            <person name="Wasieloski L."/>
            <person name="Aguilar W."/>
            <person name="Moore D."/>
            <person name="Tallon L."/>
            <person name="Sadzewicz L."/>
            <person name="Ott S."/>
            <person name="Zhao X."/>
            <person name="Nagaraj S."/>
            <person name="Vavikolanu K."/>
            <person name="Aluvathingal J."/>
            <person name="Nadendla S."/>
            <person name="Sichtig H."/>
        </authorList>
    </citation>
    <scope>NUCLEOTIDE SEQUENCE [LARGE SCALE GENOMIC DNA]</scope>
    <source>
        <strain evidence="3">FDAARGOS_394</strain>
    </source>
</reference>
<feature type="transmembrane region" description="Helical" evidence="1">
    <location>
        <begin position="93"/>
        <end position="117"/>
    </location>
</feature>
<evidence type="ECO:0000313" key="2">
    <source>
        <dbReference type="EMBL" id="PEH89888.1"/>
    </source>
</evidence>
<proteinExistence type="predicted"/>
<feature type="transmembrane region" description="Helical" evidence="1">
    <location>
        <begin position="28"/>
        <end position="54"/>
    </location>
</feature>
<protein>
    <submittedName>
        <fullName evidence="2">Uncharacterized protein</fullName>
    </submittedName>
</protein>
<comment type="caution">
    <text evidence="2">The sequence shown here is derived from an EMBL/GenBank/DDBJ whole genome shotgun (WGS) entry which is preliminary data.</text>
</comment>
<dbReference type="Proteomes" id="UP000220246">
    <property type="component" value="Unassembled WGS sequence"/>
</dbReference>
<dbReference type="AlphaFoldDB" id="A0A2A7UXA6"/>
<keyword evidence="3" id="KW-1185">Reference proteome</keyword>
<accession>A0A2A7UXA6</accession>
<dbReference type="OrthoDB" id="8563639at2"/>
<keyword evidence="1" id="KW-0812">Transmembrane</keyword>
<gene>
    <name evidence="2" type="ORF">CRM82_15870</name>
</gene>
<keyword evidence="1" id="KW-1133">Transmembrane helix</keyword>
<evidence type="ECO:0000256" key="1">
    <source>
        <dbReference type="SAM" id="Phobius"/>
    </source>
</evidence>
<dbReference type="RefSeq" id="WP_066533210.1">
    <property type="nucleotide sequence ID" value="NZ_PDEA01000001.1"/>
</dbReference>
<name>A0A2A7UXA6_COMTR</name>
<dbReference type="GeneID" id="80802101"/>
<sequence length="132" mass="14099">MFFALTWGLAFVLLALWSLTCWSLHAVTLWAITSAGTMAGGTAAIDAALVPAWLQIWMPPEMVELFQVLVASFGPMVQSLLTMVPALGGLVTVLAWAIWGFGALAVVALAFGARMVVGLLTRQRLQPNATRV</sequence>
<feature type="transmembrane region" description="Helical" evidence="1">
    <location>
        <begin position="66"/>
        <end position="87"/>
    </location>
</feature>
<keyword evidence="1" id="KW-0472">Membrane</keyword>
<evidence type="ECO:0000313" key="3">
    <source>
        <dbReference type="Proteomes" id="UP000220246"/>
    </source>
</evidence>